<keyword evidence="4" id="KW-1185">Reference proteome</keyword>
<dbReference type="STRING" id="536979.SAMN04488055_0598"/>
<evidence type="ECO:0000313" key="3">
    <source>
        <dbReference type="EMBL" id="SIN68351.1"/>
    </source>
</evidence>
<dbReference type="Proteomes" id="UP000185003">
    <property type="component" value="Unassembled WGS sequence"/>
</dbReference>
<dbReference type="SMART" id="SM00710">
    <property type="entry name" value="PbH1"/>
    <property type="match status" value="5"/>
</dbReference>
<dbReference type="Gene3D" id="2.160.20.10">
    <property type="entry name" value="Single-stranded right-handed beta-helix, Pectin lyase-like"/>
    <property type="match status" value="1"/>
</dbReference>
<dbReference type="SUPFAM" id="SSF51126">
    <property type="entry name" value="Pectin lyase-like"/>
    <property type="match status" value="1"/>
</dbReference>
<dbReference type="PANTHER" id="PTHR36453">
    <property type="entry name" value="SECRETED PROTEIN-RELATED"/>
    <property type="match status" value="1"/>
</dbReference>
<dbReference type="InterPro" id="IPR011050">
    <property type="entry name" value="Pectin_lyase_fold/virulence"/>
</dbReference>
<dbReference type="PANTHER" id="PTHR36453:SF1">
    <property type="entry name" value="RIGHT HANDED BETA HELIX DOMAIN-CONTAINING PROTEIN"/>
    <property type="match status" value="1"/>
</dbReference>
<keyword evidence="1" id="KW-0732">Signal</keyword>
<feature type="chain" id="PRO_5012274944" evidence="1">
    <location>
        <begin position="20"/>
        <end position="401"/>
    </location>
</feature>
<dbReference type="RefSeq" id="WP_074237722.1">
    <property type="nucleotide sequence ID" value="NZ_FSRA01000001.1"/>
</dbReference>
<gene>
    <name evidence="3" type="ORF">SAMN04488055_0598</name>
</gene>
<proteinExistence type="predicted"/>
<dbReference type="Pfam" id="PF13229">
    <property type="entry name" value="Beta_helix"/>
    <property type="match status" value="1"/>
</dbReference>
<feature type="domain" description="Right handed beta helix" evidence="2">
    <location>
        <begin position="95"/>
        <end position="225"/>
    </location>
</feature>
<accession>A0A1N6DC29</accession>
<evidence type="ECO:0000313" key="4">
    <source>
        <dbReference type="Proteomes" id="UP000185003"/>
    </source>
</evidence>
<sequence>MRSLSLLLLLSCLNGLLSAKVLHTGQGQPYTDLTAAAKAAAPGDTILVHTGTYRGDQSLGSLQGTAKKWICIIAEKNVLFEGGTAAWRGSDLAYLHIEGFVFAGQTGNGLNIDDGATYETPTHHIRFRQCIFRDMAATGNNDLLKLSGADDLIIEQCTFLNGSKGGSGIDMVGCHNSVIRQCRFENMGSNAVQMKGGSSNIRVEGCVFKHAGSRAINLGGSTGQAFFRPADATWEAADLKVHSNVFIGAEVPIAFVGCIRSEVMNNTLYKPGRWAIRILQENRDTARFVKCSDNVFRNNIICLDDRVSVACSIGPGTEPESFTFSNNLWFHKGNISPQLPSIESNSITGKDPLFRNADKEDFAITGKSPAAGTGYRSQYPQKDHAGKKFLSARAIGAYEIK</sequence>
<dbReference type="InterPro" id="IPR012334">
    <property type="entry name" value="Pectin_lyas_fold"/>
</dbReference>
<dbReference type="AlphaFoldDB" id="A0A1N6DC29"/>
<dbReference type="InterPro" id="IPR006626">
    <property type="entry name" value="PbH1"/>
</dbReference>
<evidence type="ECO:0000259" key="2">
    <source>
        <dbReference type="Pfam" id="PF13229"/>
    </source>
</evidence>
<dbReference type="EMBL" id="FSRA01000001">
    <property type="protein sequence ID" value="SIN68351.1"/>
    <property type="molecule type" value="Genomic_DNA"/>
</dbReference>
<dbReference type="InterPro" id="IPR039448">
    <property type="entry name" value="Beta_helix"/>
</dbReference>
<organism evidence="3 4">
    <name type="scientific">Chitinophaga niabensis</name>
    <dbReference type="NCBI Taxonomy" id="536979"/>
    <lineage>
        <taxon>Bacteria</taxon>
        <taxon>Pseudomonadati</taxon>
        <taxon>Bacteroidota</taxon>
        <taxon>Chitinophagia</taxon>
        <taxon>Chitinophagales</taxon>
        <taxon>Chitinophagaceae</taxon>
        <taxon>Chitinophaga</taxon>
    </lineage>
</organism>
<dbReference type="OrthoDB" id="628936at2"/>
<feature type="signal peptide" evidence="1">
    <location>
        <begin position="1"/>
        <end position="19"/>
    </location>
</feature>
<protein>
    <submittedName>
        <fullName evidence="3">Right handed beta helix region</fullName>
    </submittedName>
</protein>
<reference evidence="3 4" key="1">
    <citation type="submission" date="2016-11" db="EMBL/GenBank/DDBJ databases">
        <authorList>
            <person name="Jaros S."/>
            <person name="Januszkiewicz K."/>
            <person name="Wedrychowicz H."/>
        </authorList>
    </citation>
    <scope>NUCLEOTIDE SEQUENCE [LARGE SCALE GENOMIC DNA]</scope>
    <source>
        <strain evidence="3 4">DSM 24787</strain>
    </source>
</reference>
<name>A0A1N6DC29_9BACT</name>
<evidence type="ECO:0000256" key="1">
    <source>
        <dbReference type="SAM" id="SignalP"/>
    </source>
</evidence>